<dbReference type="OrthoDB" id="9806575at2"/>
<dbReference type="NCBIfam" id="NF009314">
    <property type="entry name" value="PRK12674.1-2"/>
    <property type="match status" value="1"/>
</dbReference>
<reference evidence="6" key="1">
    <citation type="submission" date="2016-11" db="EMBL/GenBank/DDBJ databases">
        <authorList>
            <person name="Varghese N."/>
            <person name="Submissions S."/>
        </authorList>
    </citation>
    <scope>NUCLEOTIDE SEQUENCE [LARGE SCALE GENOMIC DNA]</scope>
    <source>
        <strain evidence="6">CGMCC 1.6496</strain>
    </source>
</reference>
<gene>
    <name evidence="5" type="ORF">SAMN05421807_101349</name>
</gene>
<keyword evidence="4" id="KW-1133">Transmembrane helix</keyword>
<dbReference type="PANTHER" id="PTHR34703">
    <property type="entry name" value="ANTIPORTER SUBUNIT MNHG2-RELATED"/>
    <property type="match status" value="1"/>
</dbReference>
<evidence type="ECO:0000256" key="3">
    <source>
        <dbReference type="ARBA" id="ARBA00022449"/>
    </source>
</evidence>
<dbReference type="EMBL" id="FQXD01000001">
    <property type="protein sequence ID" value="SHG71322.1"/>
    <property type="molecule type" value="Genomic_DNA"/>
</dbReference>
<keyword evidence="3" id="KW-0813">Transport</keyword>
<evidence type="ECO:0000313" key="5">
    <source>
        <dbReference type="EMBL" id="SHG71322.1"/>
    </source>
</evidence>
<comment type="subcellular location">
    <subcellularLocation>
        <location evidence="1">Membrane</location>
        <topology evidence="1">Multi-pass membrane protein</topology>
    </subcellularLocation>
</comment>
<dbReference type="GO" id="GO:0016020">
    <property type="term" value="C:membrane"/>
    <property type="evidence" value="ECO:0007669"/>
    <property type="project" value="UniProtKB-SubCell"/>
</dbReference>
<feature type="transmembrane region" description="Helical" evidence="4">
    <location>
        <begin position="45"/>
        <end position="65"/>
    </location>
</feature>
<protein>
    <submittedName>
        <fullName evidence="5">Multicomponent Na+:H+ antiporter subunit G</fullName>
    </submittedName>
</protein>
<sequence>MIETWINIILNLIVALFILAGTFFILSASIGVVRFPDVYTKLHAATKASTLGIAFILIGAFTYLYLEHSIVSGKLLLAIVFIMLTAPVGAHMMGRAAHSSGVKPYLKNQKDAYEEAVEEYKKRNMY</sequence>
<feature type="transmembrane region" description="Helical" evidence="4">
    <location>
        <begin position="71"/>
        <end position="90"/>
    </location>
</feature>
<keyword evidence="6" id="KW-1185">Reference proteome</keyword>
<accession>A0A1M5M1W3</accession>
<proteinExistence type="inferred from homology"/>
<keyword evidence="3" id="KW-0050">Antiport</keyword>
<evidence type="ECO:0000256" key="1">
    <source>
        <dbReference type="ARBA" id="ARBA00004141"/>
    </source>
</evidence>
<name>A0A1M5M1W3_9BACI</name>
<dbReference type="GO" id="GO:0015385">
    <property type="term" value="F:sodium:proton antiporter activity"/>
    <property type="evidence" value="ECO:0007669"/>
    <property type="project" value="TreeGrafter"/>
</dbReference>
<organism evidence="5 6">
    <name type="scientific">Virgibacillus chiguensis</name>
    <dbReference type="NCBI Taxonomy" id="411959"/>
    <lineage>
        <taxon>Bacteria</taxon>
        <taxon>Bacillati</taxon>
        <taxon>Bacillota</taxon>
        <taxon>Bacilli</taxon>
        <taxon>Bacillales</taxon>
        <taxon>Bacillaceae</taxon>
        <taxon>Virgibacillus</taxon>
    </lineage>
</organism>
<dbReference type="Proteomes" id="UP000184079">
    <property type="component" value="Unassembled WGS sequence"/>
</dbReference>
<dbReference type="Pfam" id="PF03334">
    <property type="entry name" value="PhaG_MnhG_YufB"/>
    <property type="match status" value="1"/>
</dbReference>
<dbReference type="RefSeq" id="WP_073004543.1">
    <property type="nucleotide sequence ID" value="NZ_FQXD01000001.1"/>
</dbReference>
<evidence type="ECO:0000313" key="6">
    <source>
        <dbReference type="Proteomes" id="UP000184079"/>
    </source>
</evidence>
<dbReference type="NCBIfam" id="TIGR01300">
    <property type="entry name" value="CPA3_mnhG_phaG"/>
    <property type="match status" value="1"/>
</dbReference>
<feature type="transmembrane region" description="Helical" evidence="4">
    <location>
        <begin position="6"/>
        <end position="33"/>
    </location>
</feature>
<comment type="similarity">
    <text evidence="2">Belongs to the CPA3 antiporters (TC 2.A.63) subunit G family.</text>
</comment>
<evidence type="ECO:0000256" key="2">
    <source>
        <dbReference type="ARBA" id="ARBA00008404"/>
    </source>
</evidence>
<dbReference type="InterPro" id="IPR005133">
    <property type="entry name" value="PhaG_MnhG_YufB"/>
</dbReference>
<dbReference type="AlphaFoldDB" id="A0A1M5M1W3"/>
<evidence type="ECO:0000256" key="4">
    <source>
        <dbReference type="SAM" id="Phobius"/>
    </source>
</evidence>
<keyword evidence="4" id="KW-0812">Transmembrane</keyword>
<keyword evidence="4" id="KW-0472">Membrane</keyword>
<dbReference type="PANTHER" id="PTHR34703:SF1">
    <property type="entry name" value="ANTIPORTER SUBUNIT MNHG2-RELATED"/>
    <property type="match status" value="1"/>
</dbReference>